<reference evidence="2" key="1">
    <citation type="submission" date="2016-11" db="EMBL/GenBank/DDBJ databases">
        <authorList>
            <person name="Varghese N."/>
            <person name="Submissions S."/>
        </authorList>
    </citation>
    <scope>NUCLEOTIDE SEQUENCE [LARGE SCALE GENOMIC DNA]</scope>
    <source>
        <strain evidence="2">DSM 16579</strain>
    </source>
</reference>
<dbReference type="InterPro" id="IPR042186">
    <property type="entry name" value="FimD_plug_dom"/>
</dbReference>
<evidence type="ECO:0000313" key="2">
    <source>
        <dbReference type="Proteomes" id="UP000184517"/>
    </source>
</evidence>
<dbReference type="PANTHER" id="PTHR30451:SF5">
    <property type="entry name" value="SLR0019 PROTEIN"/>
    <property type="match status" value="1"/>
</dbReference>
<dbReference type="STRING" id="1122206.SAMN02745753_03915"/>
<name>A0A1M5JPN0_9GAMM</name>
<evidence type="ECO:0000313" key="1">
    <source>
        <dbReference type="EMBL" id="SHG42514.1"/>
    </source>
</evidence>
<accession>A0A1M5JPN0</accession>
<protein>
    <submittedName>
        <fullName evidence="1">Outer membrane usher protein FimD/PapC</fullName>
    </submittedName>
</protein>
<dbReference type="GO" id="GO:0009297">
    <property type="term" value="P:pilus assembly"/>
    <property type="evidence" value="ECO:0007669"/>
    <property type="project" value="InterPro"/>
</dbReference>
<gene>
    <name evidence="1" type="ORF">SAMN02745753_03915</name>
</gene>
<proteinExistence type="predicted"/>
<dbReference type="GO" id="GO:0015473">
    <property type="term" value="F:fimbrial usher porin activity"/>
    <property type="evidence" value="ECO:0007669"/>
    <property type="project" value="InterPro"/>
</dbReference>
<dbReference type="GO" id="GO:0009279">
    <property type="term" value="C:cell outer membrane"/>
    <property type="evidence" value="ECO:0007669"/>
    <property type="project" value="TreeGrafter"/>
</dbReference>
<dbReference type="PANTHER" id="PTHR30451">
    <property type="entry name" value="OUTER MEMBRANE USHER PROTEIN"/>
    <property type="match status" value="1"/>
</dbReference>
<dbReference type="Gene3D" id="2.60.40.2610">
    <property type="entry name" value="Outer membrane usher protein FimD, plug domain"/>
    <property type="match status" value="1"/>
</dbReference>
<keyword evidence="2" id="KW-1185">Reference proteome</keyword>
<dbReference type="AlphaFoldDB" id="A0A1M5JPN0"/>
<dbReference type="EMBL" id="FQVF01000021">
    <property type="protein sequence ID" value="SHG42514.1"/>
    <property type="molecule type" value="Genomic_DNA"/>
</dbReference>
<dbReference type="InterPro" id="IPR000015">
    <property type="entry name" value="Fimb_usher"/>
</dbReference>
<sequence>MRYLIFVCFLVFISLPAYSKINPTKRNIELSVEAEVNKNSIGRLTLTVTPADSLLLHWDEVEPIFERFLYSENLVAMSKNVQNQLISTKGLEIYGLAFVFDLSDFSLEISIPSNLIKPQFLSLKSNARPLDPLHESNFSGYMNVYSSYFYQDGFSSTGNNEQSAIRTEMVVNIKKWVLENEAEYDSEKNGNGPIFKRLGTRLVHDIPDSGLRVTLGDKNTTGSYFQSSSSILGIALSHNYSLVSDDVVRPSASRSFTLDNPSSVEVILDDQVIQRLNLESGIYLLDDIPIKEGNNNIILRITDNVGKVSIINFDVTTGLNLFAEDDLKYELFFGVPSVVSEEKKYNYDDPLISGYLDYGITTAWTAGINAQTDEYVQQIGFKNIVATTIGQFAFENSWSISDELNGSAYRIVFNTFTDPSIEHRNFSVGYEHASQNYLSLGYRPDQNNDFHRREHIFQANYSYFNTPNFQTYLFVNASTTYGEEGVDKTIGASFSHDFYNGQWRYNFGGQWEENNGKEGWRAKLSLLYKFSNTQSARLSQQSGGKKTRLEFTQDSNRRYVDSFNYRVGAEKNDQDEAEFDLYAQYNANRFLASIDHSSSYEELSSQSADHQTRLSFSSSIAFADGDWAVGKPIYDSFALVKAHSSLESKKITLGKYNNQYRASNEDFPTILLNDINSYSRSTVSVDVDDLAPGYDIGSGVISFYPSYRSGHQVVIGTEANISVIATLLDEQNVPLALQVGTAVCTTDSKKMEIDFFTNKKGKFALTGLMPCQYEITLNNDRQSKFLIDVKENEQLQRKGVIHVH</sequence>
<dbReference type="Proteomes" id="UP000184517">
    <property type="component" value="Unassembled WGS sequence"/>
</dbReference>
<dbReference type="OrthoDB" id="499138at2"/>
<organism evidence="1 2">
    <name type="scientific">Marinomonas polaris DSM 16579</name>
    <dbReference type="NCBI Taxonomy" id="1122206"/>
    <lineage>
        <taxon>Bacteria</taxon>
        <taxon>Pseudomonadati</taxon>
        <taxon>Pseudomonadota</taxon>
        <taxon>Gammaproteobacteria</taxon>
        <taxon>Oceanospirillales</taxon>
        <taxon>Oceanospirillaceae</taxon>
        <taxon>Marinomonas</taxon>
    </lineage>
</organism>